<sequence length="225" mass="25664">MSNLINELKEICDYEWSKIKRGQFFKLAMEMDNPDLYILAMVQVYHYTKYNSLNQASAVFPESYKNIGLIHFALKHAMEELGHENMAAHDLKSLGINEDVLKLPPLPATAALSGYLDSVAMKLGVAARLGYSFWAEDSYEHLQPLLEVCKRRLGLRDNQMTFFIAHAEIDAQHAKDVEMAITKWVTSDIDRENIKQVARVTLNLTGKILEDVAEQYLERQSNINA</sequence>
<dbReference type="SUPFAM" id="SSF48613">
    <property type="entry name" value="Heme oxygenase-like"/>
    <property type="match status" value="1"/>
</dbReference>
<proteinExistence type="predicted"/>
<dbReference type="EMBL" id="WWEU01000002">
    <property type="protein sequence ID" value="MYM59110.1"/>
    <property type="molecule type" value="Genomic_DNA"/>
</dbReference>
<dbReference type="Proteomes" id="UP000478571">
    <property type="component" value="Unassembled WGS sequence"/>
</dbReference>
<dbReference type="AlphaFoldDB" id="A0A6L8LWS0"/>
<dbReference type="Gene3D" id="1.20.910.10">
    <property type="entry name" value="Heme oxygenase-like"/>
    <property type="match status" value="1"/>
</dbReference>
<dbReference type="Pfam" id="PF14518">
    <property type="entry name" value="Haem_oxygenas_2"/>
    <property type="match status" value="1"/>
</dbReference>
<reference evidence="1 2" key="1">
    <citation type="submission" date="2020-01" db="EMBL/GenBank/DDBJ databases">
        <title>Draft Genome Sequence of Vibrio sp. strain OCN044, Isolated from a Healthy Coral at Palmyra Atoll.</title>
        <authorList>
            <person name="Videau P."/>
            <person name="Loughran R."/>
            <person name="Esquivel A."/>
            <person name="Deadmond M."/>
            <person name="Paddock B.E."/>
            <person name="Saw J.H."/>
            <person name="Ushijima B."/>
        </authorList>
    </citation>
    <scope>NUCLEOTIDE SEQUENCE [LARGE SCALE GENOMIC DNA]</scope>
    <source>
        <strain evidence="1 2">OCN044</strain>
    </source>
</reference>
<accession>A0A6L8LWS0</accession>
<comment type="caution">
    <text evidence="1">The sequence shown here is derived from an EMBL/GenBank/DDBJ whole genome shotgun (WGS) entry which is preliminary data.</text>
</comment>
<protein>
    <submittedName>
        <fullName evidence="1">Transcriptional activator, TenA family protein</fullName>
    </submittedName>
</protein>
<gene>
    <name evidence="1" type="ORF">GTG28_07735</name>
</gene>
<keyword evidence="2" id="KW-1185">Reference proteome</keyword>
<evidence type="ECO:0000313" key="2">
    <source>
        <dbReference type="Proteomes" id="UP000478571"/>
    </source>
</evidence>
<name>A0A6L8LWS0_9VIBR</name>
<dbReference type="RefSeq" id="WP_160928580.1">
    <property type="nucleotide sequence ID" value="NZ_WWEU01000002.1"/>
</dbReference>
<organism evidence="1 2">
    <name type="scientific">Vibrio tetraodonis subsp. pristinus</name>
    <dbReference type="NCBI Taxonomy" id="2695891"/>
    <lineage>
        <taxon>Bacteria</taxon>
        <taxon>Pseudomonadati</taxon>
        <taxon>Pseudomonadota</taxon>
        <taxon>Gammaproteobacteria</taxon>
        <taxon>Vibrionales</taxon>
        <taxon>Vibrionaceae</taxon>
        <taxon>Vibrio</taxon>
    </lineage>
</organism>
<evidence type="ECO:0000313" key="1">
    <source>
        <dbReference type="EMBL" id="MYM59110.1"/>
    </source>
</evidence>
<dbReference type="InterPro" id="IPR016084">
    <property type="entry name" value="Haem_Oase-like_multi-hlx"/>
</dbReference>